<dbReference type="EMBL" id="LUCQ01000080">
    <property type="protein sequence ID" value="OAO79827.1"/>
    <property type="molecule type" value="Genomic_DNA"/>
</dbReference>
<comment type="caution">
    <text evidence="1">The sequence shown here is derived from an EMBL/GenBank/DDBJ whole genome shotgun (WGS) entry which is preliminary data.</text>
</comment>
<protein>
    <submittedName>
        <fullName evidence="1">Portal protein phage associated</fullName>
    </submittedName>
</protein>
<dbReference type="RefSeq" id="WP_064214175.1">
    <property type="nucleotide sequence ID" value="NZ_LUCQ01000080.1"/>
</dbReference>
<name>A0A178TEY9_9BACL</name>
<keyword evidence="2" id="KW-1185">Reference proteome</keyword>
<gene>
    <name evidence="1" type="ORF">TAF16_1338</name>
</gene>
<dbReference type="PATRIC" id="fig|33934.7.peg.692"/>
<reference evidence="1 2" key="1">
    <citation type="submission" date="2016-03" db="EMBL/GenBank/DDBJ databases">
        <title>Spore heat resistance.</title>
        <authorList>
            <person name="Boekhorst J."/>
            <person name="Berendsen E.M."/>
            <person name="Wells-Bennik M.H."/>
            <person name="Kuipers O.P."/>
        </authorList>
    </citation>
    <scope>NUCLEOTIDE SEQUENCE [LARGE SCALE GENOMIC DNA]</scope>
    <source>
        <strain evidence="1 2">AF16</strain>
    </source>
</reference>
<evidence type="ECO:0000313" key="2">
    <source>
        <dbReference type="Proteomes" id="UP000078336"/>
    </source>
</evidence>
<dbReference type="InterPro" id="IPR006944">
    <property type="entry name" value="Phage/GTA_portal"/>
</dbReference>
<dbReference type="OrthoDB" id="2491at2"/>
<evidence type="ECO:0000313" key="1">
    <source>
        <dbReference type="EMBL" id="OAO79827.1"/>
    </source>
</evidence>
<proteinExistence type="predicted"/>
<sequence length="394" mass="45338">MAFWNKWFKNKAPEQAGVKFELITERGNGFYSWYGELYKSDIVRSAIRPTARAIGKLVAKHVREGPDGIKINPEPYMRFLLEEPNPFMSGQMLQEKLVTQLLLNNNAFALIIRDQFGYPSQIYPIPCVSVEAVYDKSGELYLKFMLRNGKMMQFPYRDIIHLRQDFHQNDIFGDSPAEAITSLMEIINTTDQGIVKAIRNSNVIKWLLKFKQVLRPEDIKKNVDEFVRNYLSIDSEAGGAAAADAKYDIEQVKPQSYVPDDKQMNKTLQRVYSFFNTNENIVQSKFTEDEWVSYYEATIEPIAIQMSYEFTRKLFNRKERSFGNKIIFEASNLQYASMQTKLSLVQMVDRGAMTPNEWRQILNMGPIEGGDVPIRRLDTAAISTTEGGETENEG</sequence>
<dbReference type="AlphaFoldDB" id="A0A178TEY9"/>
<dbReference type="Proteomes" id="UP000078336">
    <property type="component" value="Unassembled WGS sequence"/>
</dbReference>
<organism evidence="1 2">
    <name type="scientific">Anoxybacillus flavithermus</name>
    <dbReference type="NCBI Taxonomy" id="33934"/>
    <lineage>
        <taxon>Bacteria</taxon>
        <taxon>Bacillati</taxon>
        <taxon>Bacillota</taxon>
        <taxon>Bacilli</taxon>
        <taxon>Bacillales</taxon>
        <taxon>Anoxybacillaceae</taxon>
        <taxon>Anoxybacillus</taxon>
    </lineage>
</organism>
<accession>A0A178TEY9</accession>
<dbReference type="Pfam" id="PF04860">
    <property type="entry name" value="Phage_portal"/>
    <property type="match status" value="1"/>
</dbReference>